<dbReference type="InterPro" id="IPR011055">
    <property type="entry name" value="Dup_hybrid_motif"/>
</dbReference>
<dbReference type="CDD" id="cd12797">
    <property type="entry name" value="M23_peptidase"/>
    <property type="match status" value="1"/>
</dbReference>
<comment type="similarity">
    <text evidence="1">Belongs to the E.coli NlpD/Haemophilus LppB family.</text>
</comment>
<proteinExistence type="inferred from homology"/>
<dbReference type="InterPro" id="IPR050570">
    <property type="entry name" value="Cell_wall_metabolism_enzyme"/>
</dbReference>
<feature type="compositionally biased region" description="Basic residues" evidence="2">
    <location>
        <begin position="72"/>
        <end position="83"/>
    </location>
</feature>
<gene>
    <name evidence="4" type="ORF">MNKW57_12220</name>
</gene>
<dbReference type="Pfam" id="PF01551">
    <property type="entry name" value="Peptidase_M23"/>
    <property type="match status" value="1"/>
</dbReference>
<evidence type="ECO:0000259" key="3">
    <source>
        <dbReference type="PROSITE" id="PS51782"/>
    </source>
</evidence>
<dbReference type="Gene3D" id="2.70.70.10">
    <property type="entry name" value="Glucose Permease (Domain IIA)"/>
    <property type="match status" value="1"/>
</dbReference>
<dbReference type="InterPro" id="IPR036779">
    <property type="entry name" value="LysM_dom_sf"/>
</dbReference>
<feature type="region of interest" description="Disordered" evidence="2">
    <location>
        <begin position="50"/>
        <end position="93"/>
    </location>
</feature>
<dbReference type="SUPFAM" id="SSF51261">
    <property type="entry name" value="Duplicated hybrid motif"/>
    <property type="match status" value="1"/>
</dbReference>
<dbReference type="EMBL" id="BSYJ01000002">
    <property type="protein sequence ID" value="GMG86901.1"/>
    <property type="molecule type" value="Genomic_DNA"/>
</dbReference>
<dbReference type="PANTHER" id="PTHR21666">
    <property type="entry name" value="PEPTIDASE-RELATED"/>
    <property type="match status" value="1"/>
</dbReference>
<evidence type="ECO:0000256" key="2">
    <source>
        <dbReference type="SAM" id="MobiDB-lite"/>
    </source>
</evidence>
<dbReference type="Proteomes" id="UP001224392">
    <property type="component" value="Unassembled WGS sequence"/>
</dbReference>
<accession>A0ABQ6LXV3</accession>
<dbReference type="Pfam" id="PF01476">
    <property type="entry name" value="LysM"/>
    <property type="match status" value="1"/>
</dbReference>
<dbReference type="PANTHER" id="PTHR21666:SF263">
    <property type="entry name" value="MUREIN HYDROLASE ACTIVATOR NLPD"/>
    <property type="match status" value="1"/>
</dbReference>
<keyword evidence="5" id="KW-1185">Reference proteome</keyword>
<dbReference type="PROSITE" id="PS51782">
    <property type="entry name" value="LYSM"/>
    <property type="match status" value="1"/>
</dbReference>
<reference evidence="4 5" key="1">
    <citation type="submission" date="2023-04" db="EMBL/GenBank/DDBJ databases">
        <title>Marinobulbifer ophiurae gen. nov., sp. Nov., isolate from tissue of brittle star Ophioplocus japonicus.</title>
        <authorList>
            <person name="Kawano K."/>
            <person name="Sawayama S."/>
            <person name="Nakagawa S."/>
        </authorList>
    </citation>
    <scope>NUCLEOTIDE SEQUENCE [LARGE SCALE GENOMIC DNA]</scope>
    <source>
        <strain evidence="4 5">NKW57</strain>
    </source>
</reference>
<comment type="caution">
    <text evidence="4">The sequence shown here is derived from an EMBL/GenBank/DDBJ whole genome shotgun (WGS) entry which is preliminary data.</text>
</comment>
<evidence type="ECO:0000313" key="4">
    <source>
        <dbReference type="EMBL" id="GMG86901.1"/>
    </source>
</evidence>
<dbReference type="InterPro" id="IPR016047">
    <property type="entry name" value="M23ase_b-sheet_dom"/>
</dbReference>
<feature type="domain" description="LysM" evidence="3">
    <location>
        <begin position="1"/>
        <end position="35"/>
    </location>
</feature>
<evidence type="ECO:0000256" key="1">
    <source>
        <dbReference type="ARBA" id="ARBA00038420"/>
    </source>
</evidence>
<dbReference type="Gene3D" id="3.10.350.10">
    <property type="entry name" value="LysM domain"/>
    <property type="match status" value="1"/>
</dbReference>
<dbReference type="CDD" id="cd00118">
    <property type="entry name" value="LysM"/>
    <property type="match status" value="1"/>
</dbReference>
<sequence>MYSIAWRYGKDYRQLAAINGIGRSYEIFPGQKLRLRGEAAASQASIPSSGSALRASAKRAPSAVKRTASANKRLKYLTPKKKSPPPAPTAKHAITWHWPSNGRILSRFRSGSAPHKGVDIAGQKGEPVLAAADGTVIYAGSALRGYGNLLIIKHTEEYLSAYAHNDRLLVGEGERIKAGQKIAELGSSGTDRNKLHFEIRHNGNPVDPMAYLRPR</sequence>
<protein>
    <recommendedName>
        <fullName evidence="3">LysM domain-containing protein</fullName>
    </recommendedName>
</protein>
<dbReference type="InterPro" id="IPR018392">
    <property type="entry name" value="LysM"/>
</dbReference>
<name>A0ABQ6LXV3_9GAMM</name>
<organism evidence="4 5">
    <name type="scientific">Biformimicrobium ophioploci</name>
    <dbReference type="NCBI Taxonomy" id="3036711"/>
    <lineage>
        <taxon>Bacteria</taxon>
        <taxon>Pseudomonadati</taxon>
        <taxon>Pseudomonadota</taxon>
        <taxon>Gammaproteobacteria</taxon>
        <taxon>Cellvibrionales</taxon>
        <taxon>Microbulbiferaceae</taxon>
        <taxon>Biformimicrobium</taxon>
    </lineage>
</organism>
<evidence type="ECO:0000313" key="5">
    <source>
        <dbReference type="Proteomes" id="UP001224392"/>
    </source>
</evidence>